<evidence type="ECO:0000259" key="14">
    <source>
        <dbReference type="PROSITE" id="PS51206"/>
    </source>
</evidence>
<dbReference type="Pfam" id="PF08724">
    <property type="entry name" value="Rep_N"/>
    <property type="match status" value="1"/>
</dbReference>
<keyword evidence="11 12" id="KW-0238">DNA-binding</keyword>
<evidence type="ECO:0000256" key="4">
    <source>
        <dbReference type="ARBA" id="ARBA00022722"/>
    </source>
</evidence>
<evidence type="ECO:0000256" key="1">
    <source>
        <dbReference type="ARBA" id="ARBA00004147"/>
    </source>
</evidence>
<keyword evidence="5" id="KW-0479">Metal-binding</keyword>
<keyword evidence="2 12" id="KW-1048">Host nucleus</keyword>
<dbReference type="PROSITE" id="PS52022">
    <property type="entry name" value="PV_NS1_NUC"/>
    <property type="match status" value="1"/>
</dbReference>
<keyword evidence="8 12" id="KW-0378">Hydrolase</keyword>
<evidence type="ECO:0000256" key="12">
    <source>
        <dbReference type="PROSITE-ProRule" id="PRU01366"/>
    </source>
</evidence>
<dbReference type="InterPro" id="IPR049901">
    <property type="entry name" value="PV_NS1-NUC"/>
</dbReference>
<evidence type="ECO:0000256" key="10">
    <source>
        <dbReference type="ARBA" id="ARBA00023124"/>
    </source>
</evidence>
<dbReference type="InterPro" id="IPR014015">
    <property type="entry name" value="Helicase_SF3_DNA-vir"/>
</dbReference>
<evidence type="ECO:0000259" key="15">
    <source>
        <dbReference type="PROSITE" id="PS52022"/>
    </source>
</evidence>
<keyword evidence="6 12" id="KW-0547">Nucleotide-binding</keyword>
<keyword evidence="4 12" id="KW-0540">Nuclease</keyword>
<dbReference type="GO" id="GO:0016787">
    <property type="term" value="F:hydrolase activity"/>
    <property type="evidence" value="ECO:0007669"/>
    <property type="project" value="UniProtKB-KW"/>
</dbReference>
<protein>
    <submittedName>
        <fullName evidence="16">Nonstructural protein 1</fullName>
    </submittedName>
</protein>
<dbReference type="Gene3D" id="3.40.1310.20">
    <property type="match status" value="1"/>
</dbReference>
<dbReference type="GO" id="GO:0003677">
    <property type="term" value="F:DNA binding"/>
    <property type="evidence" value="ECO:0007669"/>
    <property type="project" value="UniProtKB-UniRule"/>
</dbReference>
<dbReference type="GO" id="GO:0005524">
    <property type="term" value="F:ATP binding"/>
    <property type="evidence" value="ECO:0007669"/>
    <property type="project" value="UniProtKB-KW"/>
</dbReference>
<organism evidence="16">
    <name type="scientific">Horse parvovirus CSF</name>
    <dbReference type="NCBI Taxonomy" id="1673640"/>
    <lineage>
        <taxon>Viruses</taxon>
        <taxon>Monodnaviria</taxon>
        <taxon>Shotokuvirae</taxon>
        <taxon>Cossaviricota</taxon>
        <taxon>Quintoviricetes</taxon>
        <taxon>Piccovirales</taxon>
        <taxon>Parvoviridae</taxon>
        <taxon>Parvovirinae</taxon>
        <taxon>Copiparvovirus</taxon>
        <taxon>Copiparvovirus ungulate8</taxon>
    </lineage>
</organism>
<evidence type="ECO:0000256" key="6">
    <source>
        <dbReference type="ARBA" id="ARBA00022741"/>
    </source>
</evidence>
<dbReference type="GO" id="GO:0006260">
    <property type="term" value="P:DNA replication"/>
    <property type="evidence" value="ECO:0007669"/>
    <property type="project" value="UniProtKB-UniRule"/>
</dbReference>
<evidence type="ECO:0000256" key="7">
    <source>
        <dbReference type="ARBA" id="ARBA00022759"/>
    </source>
</evidence>
<evidence type="ECO:0000256" key="8">
    <source>
        <dbReference type="ARBA" id="ARBA00022801"/>
    </source>
</evidence>
<evidence type="ECO:0000256" key="2">
    <source>
        <dbReference type="ARBA" id="ARBA00022562"/>
    </source>
</evidence>
<dbReference type="GO" id="GO:0042025">
    <property type="term" value="C:host cell nucleus"/>
    <property type="evidence" value="ECO:0007669"/>
    <property type="project" value="UniProtKB-SubCell"/>
</dbReference>
<reference evidence="16" key="1">
    <citation type="journal article" date="2015" name="J. Gen. Virol.">
        <title>Exploring the virome of diseased horses.</title>
        <authorList>
            <person name="Li L."/>
            <person name="Giannitti F."/>
            <person name="Low J."/>
            <person name="Keyes C."/>
            <person name="Ullmann L.S."/>
            <person name="Deng X."/>
            <person name="Aleman M."/>
            <person name="Pesavento P.A."/>
            <person name="Pusterla N."/>
            <person name="Delwart E."/>
        </authorList>
    </citation>
    <scope>NUCLEOTIDE SEQUENCE</scope>
    <source>
        <strain evidence="16">Horse CSF</strain>
    </source>
</reference>
<keyword evidence="10 12" id="KW-0190">Covalent protein-DNA linkage</keyword>
<dbReference type="GO" id="GO:0046872">
    <property type="term" value="F:metal ion binding"/>
    <property type="evidence" value="ECO:0007669"/>
    <property type="project" value="UniProtKB-KW"/>
</dbReference>
<evidence type="ECO:0000256" key="3">
    <source>
        <dbReference type="ARBA" id="ARBA00022705"/>
    </source>
</evidence>
<evidence type="ECO:0000256" key="9">
    <source>
        <dbReference type="ARBA" id="ARBA00022840"/>
    </source>
</evidence>
<feature type="non-terminal residue" evidence="16">
    <location>
        <position position="1"/>
    </location>
</feature>
<evidence type="ECO:0000256" key="13">
    <source>
        <dbReference type="SAM" id="MobiDB-lite"/>
    </source>
</evidence>
<dbReference type="SUPFAM" id="SSF52540">
    <property type="entry name" value="P-loop containing nucleoside triphosphate hydrolases"/>
    <property type="match status" value="1"/>
</dbReference>
<dbReference type="PROSITE" id="PS51206">
    <property type="entry name" value="SF3_HELICASE_1"/>
    <property type="match status" value="1"/>
</dbReference>
<dbReference type="InterPro" id="IPR014835">
    <property type="entry name" value="NS1-Nuc"/>
</dbReference>
<dbReference type="Gene3D" id="3.40.50.300">
    <property type="entry name" value="P-loop containing nucleotide triphosphate hydrolases"/>
    <property type="match status" value="1"/>
</dbReference>
<dbReference type="EMBL" id="KR902500">
    <property type="protein sequence ID" value="AKN50609.1"/>
    <property type="molecule type" value="Genomic_DNA"/>
</dbReference>
<feature type="compositionally biased region" description="Pro residues" evidence="13">
    <location>
        <begin position="488"/>
        <end position="500"/>
    </location>
</feature>
<feature type="domain" description="SF3 helicase" evidence="14">
    <location>
        <begin position="247"/>
        <end position="402"/>
    </location>
</feature>
<dbReference type="GO" id="GO:0019079">
    <property type="term" value="P:viral genome replication"/>
    <property type="evidence" value="ECO:0007669"/>
    <property type="project" value="InterPro"/>
</dbReference>
<comment type="subcellular location">
    <subcellularLocation>
        <location evidence="1 12">Host nucleus</location>
    </subcellularLocation>
</comment>
<feature type="compositionally biased region" description="Basic and acidic residues" evidence="13">
    <location>
        <begin position="470"/>
        <end position="479"/>
    </location>
</feature>
<dbReference type="Pfam" id="PF01057">
    <property type="entry name" value="Parvo_NS1"/>
    <property type="match status" value="1"/>
</dbReference>
<dbReference type="InterPro" id="IPR027417">
    <property type="entry name" value="P-loop_NTPase"/>
</dbReference>
<feature type="region of interest" description="Disordered" evidence="13">
    <location>
        <begin position="470"/>
        <end position="503"/>
    </location>
</feature>
<keyword evidence="3 12" id="KW-0235">DNA replication</keyword>
<evidence type="ECO:0000256" key="11">
    <source>
        <dbReference type="ARBA" id="ARBA00023125"/>
    </source>
</evidence>
<dbReference type="InterPro" id="IPR001257">
    <property type="entry name" value="Parvovirus_NS1_helicase"/>
</dbReference>
<dbReference type="SUPFAM" id="SSF55464">
    <property type="entry name" value="Origin of replication-binding domain, RBD-like"/>
    <property type="match status" value="1"/>
</dbReference>
<feature type="domain" description="PV NS1-Nuc" evidence="15">
    <location>
        <begin position="1"/>
        <end position="142"/>
    </location>
</feature>
<feature type="short sequence motif" description="RCR-3" evidence="12">
    <location>
        <begin position="100"/>
        <end position="104"/>
    </location>
</feature>
<evidence type="ECO:0000256" key="5">
    <source>
        <dbReference type="ARBA" id="ARBA00022723"/>
    </source>
</evidence>
<feature type="short sequence motif" description="RCR-2" evidence="12">
    <location>
        <begin position="39"/>
        <end position="41"/>
    </location>
</feature>
<feature type="active site" description="For nuclease activity" evidence="12">
    <location>
        <position position="100"/>
    </location>
</feature>
<keyword evidence="9" id="KW-0067">ATP-binding</keyword>
<sequence>GRQCIIIGQLLEKETYPYGRTVKDRVHFLQLEHKGDFFHLHVVVPTSLGNPRTVRNIFKRVEEKLCLDYLQLPNTHKLFEPHMTVHGAWKSADEGFLYSYLFTKVPPEYIWSTTNNPEWMKFTNDLQCRNIQEHIEIVENDNDLMGNLPKGRKLKKLVDYLIKKEIYTTDQCRRQLQDIWYSYISTPVGKHTIQTALEEARNRALCNRPLGYILTNTNGPMQAEALTRNPCIEGNKIYQLLKLNDYDPGIVGMLFWLWSIKDLGKKNCIFLQGPPSTGKSQLAGGIARTGKNFGMVNWNNENFPLSDLAGKNCGWWDEGQITKKMVDAVKCIFAGSRCRIDMKCRPSTEIEPPPMILTSNTDMTIIRDGSLFSNEEQEALQIRMVKLELNTQLSNNWGTISEETVREYWVYAAYTYYRTMTEMPQVGEMLRNTSYDFRDMQLLLQNRVPPEVELTADEEAELLKEWFDEPPVKKGRNEEEVINIKPTTPEPPTPEPPPPEWGEDFQYIDDQEF</sequence>
<accession>A0A0H4AKX4</accession>
<name>A0A0H4AKX4_9VIRU</name>
<proteinExistence type="predicted"/>
<dbReference type="GO" id="GO:0004519">
    <property type="term" value="F:endonuclease activity"/>
    <property type="evidence" value="ECO:0007669"/>
    <property type="project" value="UniProtKB-UniRule"/>
</dbReference>
<keyword evidence="7 12" id="KW-0255">Endonuclease</keyword>
<evidence type="ECO:0000313" key="16">
    <source>
        <dbReference type="EMBL" id="AKN50609.1"/>
    </source>
</evidence>